<dbReference type="EMBL" id="JANFMP010000016">
    <property type="protein sequence ID" value="MDG4527100.1"/>
    <property type="molecule type" value="Genomic_DNA"/>
</dbReference>
<sequence length="171" mass="19635">MRKYLKLLITKNDLLSLVIIIIALILSLLGSSTIFDKNIDLNSQHAFFIYATVATLSSAILDPVFEILKVESRKKKLFSITLGIAISLTIWVISFINNSIFQYIQSISKRGGFSAVSLSLLLLNLVYINYQLQTEQENKNRQDKEKILRLLKENEEFRKKHSERRGDKNGE</sequence>
<comment type="caution">
    <text evidence="2">The sequence shown here is derived from an EMBL/GenBank/DDBJ whole genome shotgun (WGS) entry which is preliminary data.</text>
</comment>
<feature type="transmembrane region" description="Helical" evidence="1">
    <location>
        <begin position="112"/>
        <end position="130"/>
    </location>
</feature>
<feature type="transmembrane region" description="Helical" evidence="1">
    <location>
        <begin position="12"/>
        <end position="35"/>
    </location>
</feature>
<evidence type="ECO:0000313" key="2">
    <source>
        <dbReference type="EMBL" id="MDG4527100.1"/>
    </source>
</evidence>
<reference evidence="2" key="1">
    <citation type="submission" date="2022-07" db="EMBL/GenBank/DDBJ databases">
        <title>Whole Genome Sequencing of Streptococcus suis.</title>
        <authorList>
            <person name="Dai X."/>
            <person name="Huang J."/>
            <person name="Wang L."/>
        </authorList>
    </citation>
    <scope>NUCLEOTIDE SEQUENCE</scope>
    <source>
        <strain evidence="2">XNB2</strain>
    </source>
</reference>
<protein>
    <submittedName>
        <fullName evidence="2">Uncharacterized protein</fullName>
    </submittedName>
</protein>
<keyword evidence="1" id="KW-0472">Membrane</keyword>
<keyword evidence="1" id="KW-0812">Transmembrane</keyword>
<accession>A0A9X4RSQ8</accession>
<dbReference type="RefSeq" id="WP_222337102.1">
    <property type="nucleotide sequence ID" value="NZ_CP082204.1"/>
</dbReference>
<keyword evidence="1" id="KW-1133">Transmembrane helix</keyword>
<name>A0A9X4RSQ8_STRSU</name>
<evidence type="ECO:0000313" key="3">
    <source>
        <dbReference type="Proteomes" id="UP001152875"/>
    </source>
</evidence>
<evidence type="ECO:0000256" key="1">
    <source>
        <dbReference type="SAM" id="Phobius"/>
    </source>
</evidence>
<organism evidence="2 3">
    <name type="scientific">Streptococcus suis</name>
    <dbReference type="NCBI Taxonomy" id="1307"/>
    <lineage>
        <taxon>Bacteria</taxon>
        <taxon>Bacillati</taxon>
        <taxon>Bacillota</taxon>
        <taxon>Bacilli</taxon>
        <taxon>Lactobacillales</taxon>
        <taxon>Streptococcaceae</taxon>
        <taxon>Streptococcus</taxon>
    </lineage>
</organism>
<dbReference type="AlphaFoldDB" id="A0A9X4RSQ8"/>
<feature type="transmembrane region" description="Helical" evidence="1">
    <location>
        <begin position="77"/>
        <end position="100"/>
    </location>
</feature>
<gene>
    <name evidence="2" type="ORF">NOL13_06765</name>
</gene>
<proteinExistence type="predicted"/>
<dbReference type="Proteomes" id="UP001152875">
    <property type="component" value="Unassembled WGS sequence"/>
</dbReference>
<feature type="transmembrane region" description="Helical" evidence="1">
    <location>
        <begin position="47"/>
        <end position="65"/>
    </location>
</feature>